<evidence type="ECO:0000313" key="1">
    <source>
        <dbReference type="EMBL" id="XBS19271.1"/>
    </source>
</evidence>
<organism evidence="1 2">
    <name type="scientific">Methylomarinum roseum</name>
    <dbReference type="NCBI Taxonomy" id="3067653"/>
    <lineage>
        <taxon>Bacteria</taxon>
        <taxon>Pseudomonadati</taxon>
        <taxon>Pseudomonadota</taxon>
        <taxon>Gammaproteobacteria</taxon>
        <taxon>Methylococcales</taxon>
        <taxon>Methylococcaceae</taxon>
        <taxon>Methylomarinum</taxon>
    </lineage>
</organism>
<gene>
    <name evidence="1" type="ORF">Q9L42_012930</name>
</gene>
<dbReference type="KEGG" id="mech:Q9L42_012930"/>
<proteinExistence type="predicted"/>
<dbReference type="EMBL" id="CP157743">
    <property type="protein sequence ID" value="XBS19271.1"/>
    <property type="molecule type" value="Genomic_DNA"/>
</dbReference>
<name>A0AAU7NRI7_9GAMM</name>
<accession>A0AAU7NRI7</accession>
<dbReference type="Proteomes" id="UP001225378">
    <property type="component" value="Chromosome"/>
</dbReference>
<dbReference type="RefSeq" id="WP_305907976.1">
    <property type="nucleotide sequence ID" value="NZ_CP157743.1"/>
</dbReference>
<sequence>MNSLAHGNNTSAVEVTNISTHGVWLYSHGKELFMSYKDFPWFKDQAISSVINVEEQSPGHFYWPDIDVDLTEEIIEHIERFPLKAQST</sequence>
<dbReference type="InterPro" id="IPR018841">
    <property type="entry name" value="DUF2442"/>
</dbReference>
<evidence type="ECO:0000313" key="2">
    <source>
        <dbReference type="Proteomes" id="UP001225378"/>
    </source>
</evidence>
<keyword evidence="2" id="KW-1185">Reference proteome</keyword>
<protein>
    <submittedName>
        <fullName evidence="1">DUF2442 domain-containing protein</fullName>
    </submittedName>
</protein>
<dbReference type="AlphaFoldDB" id="A0AAU7NRI7"/>
<reference evidence="1 2" key="1">
    <citation type="journal article" date="2024" name="Microbiology">
        <title>Methylomarinum rosea sp. nov., a novel halophilic methanotrophic bacterium from the hypersaline Lake Elton.</title>
        <authorList>
            <person name="Suleimanov R.Z."/>
            <person name="Oshkin I.Y."/>
            <person name="Danilova O.V."/>
            <person name="Suzina N.E."/>
            <person name="Dedysh S.N."/>
        </authorList>
    </citation>
    <scope>NUCLEOTIDE SEQUENCE [LARGE SCALE GENOMIC DNA]</scope>
    <source>
        <strain evidence="1 2">Ch1-1</strain>
    </source>
</reference>
<dbReference type="Pfam" id="PF10387">
    <property type="entry name" value="DUF2442"/>
    <property type="match status" value="1"/>
</dbReference>